<keyword evidence="2" id="KW-1185">Reference proteome</keyword>
<sequence>MMKLKCCQVPPRVSFFASQGSDVAQDNVLGLYKQTVDAIMCILLHTKYHPLQSHVCCYSLLSGIHSSFLNLVGGGVRFPRHSFYSDYMLSLGKTELSGSRKSFSLADLRKFAKPQPSSDLPPPPRHRRRHRILGADSRQSLHLASRAGEGRGAVVLLHLGSTTAHTSTDDNLISKDSSKVIFFNKACVEEKGKRGKFVGEEIDRLQWAPVVLVTLLIQATTNEEDRIKSLVPILYMAVMIVDIDQDLFRVSRTTLKLGLTFLNTMLFQKLISWNLVFILLA</sequence>
<dbReference type="EnsemblPlants" id="OBART12G09460.1">
    <property type="protein sequence ID" value="OBART12G09460.1"/>
    <property type="gene ID" value="OBART12G09460"/>
</dbReference>
<proteinExistence type="predicted"/>
<dbReference type="HOGENOM" id="CLU_086491_0_0_1"/>
<dbReference type="Gramene" id="OBART12G09460.1">
    <property type="protein sequence ID" value="OBART12G09460.1"/>
    <property type="gene ID" value="OBART12G09460"/>
</dbReference>
<accession>A0A0D3HTL6</accession>
<name>A0A0D3HTL6_9ORYZ</name>
<protein>
    <submittedName>
        <fullName evidence="1">Uncharacterized protein</fullName>
    </submittedName>
</protein>
<reference evidence="1" key="2">
    <citation type="submission" date="2015-03" db="UniProtKB">
        <authorList>
            <consortium name="EnsemblPlants"/>
        </authorList>
    </citation>
    <scope>IDENTIFICATION</scope>
</reference>
<evidence type="ECO:0000313" key="2">
    <source>
        <dbReference type="Proteomes" id="UP000026960"/>
    </source>
</evidence>
<dbReference type="Proteomes" id="UP000026960">
    <property type="component" value="Chromosome 12"/>
</dbReference>
<evidence type="ECO:0000313" key="1">
    <source>
        <dbReference type="EnsemblPlants" id="OBART12G09460.1"/>
    </source>
</evidence>
<organism evidence="1">
    <name type="scientific">Oryza barthii</name>
    <dbReference type="NCBI Taxonomy" id="65489"/>
    <lineage>
        <taxon>Eukaryota</taxon>
        <taxon>Viridiplantae</taxon>
        <taxon>Streptophyta</taxon>
        <taxon>Embryophyta</taxon>
        <taxon>Tracheophyta</taxon>
        <taxon>Spermatophyta</taxon>
        <taxon>Magnoliopsida</taxon>
        <taxon>Liliopsida</taxon>
        <taxon>Poales</taxon>
        <taxon>Poaceae</taxon>
        <taxon>BOP clade</taxon>
        <taxon>Oryzoideae</taxon>
        <taxon>Oryzeae</taxon>
        <taxon>Oryzinae</taxon>
        <taxon>Oryza</taxon>
    </lineage>
</organism>
<reference evidence="1" key="1">
    <citation type="journal article" date="2009" name="Rice">
        <title>De Novo Next Generation Sequencing of Plant Genomes.</title>
        <authorList>
            <person name="Rounsley S."/>
            <person name="Marri P.R."/>
            <person name="Yu Y."/>
            <person name="He R."/>
            <person name="Sisneros N."/>
            <person name="Goicoechea J.L."/>
            <person name="Lee S.J."/>
            <person name="Angelova A."/>
            <person name="Kudrna D."/>
            <person name="Luo M."/>
            <person name="Affourtit J."/>
            <person name="Desany B."/>
            <person name="Knight J."/>
            <person name="Niazi F."/>
            <person name="Egholm M."/>
            <person name="Wing R.A."/>
        </authorList>
    </citation>
    <scope>NUCLEOTIDE SEQUENCE [LARGE SCALE GENOMIC DNA]</scope>
    <source>
        <strain evidence="1">cv. IRGC 105608</strain>
    </source>
</reference>
<dbReference type="STRING" id="65489.A0A0D3HTL6"/>
<dbReference type="PaxDb" id="65489-OBART12G09460.1"/>
<dbReference type="AlphaFoldDB" id="A0A0D3HTL6"/>